<dbReference type="Proteomes" id="UP001301769">
    <property type="component" value="Unassembled WGS sequence"/>
</dbReference>
<feature type="compositionally biased region" description="Basic and acidic residues" evidence="2">
    <location>
        <begin position="224"/>
        <end position="244"/>
    </location>
</feature>
<gene>
    <name evidence="3" type="ORF">QBC37DRAFT_54601</name>
</gene>
<feature type="compositionally biased region" description="Acidic residues" evidence="2">
    <location>
        <begin position="515"/>
        <end position="535"/>
    </location>
</feature>
<reference evidence="3" key="2">
    <citation type="submission" date="2023-05" db="EMBL/GenBank/DDBJ databases">
        <authorList>
            <consortium name="Lawrence Berkeley National Laboratory"/>
            <person name="Steindorff A."/>
            <person name="Hensen N."/>
            <person name="Bonometti L."/>
            <person name="Westerberg I."/>
            <person name="Brannstrom I.O."/>
            <person name="Guillou S."/>
            <person name="Cros-Aarteil S."/>
            <person name="Calhoun S."/>
            <person name="Haridas S."/>
            <person name="Kuo A."/>
            <person name="Mondo S."/>
            <person name="Pangilinan J."/>
            <person name="Riley R."/>
            <person name="Labutti K."/>
            <person name="Andreopoulos B."/>
            <person name="Lipzen A."/>
            <person name="Chen C."/>
            <person name="Yanf M."/>
            <person name="Daum C."/>
            <person name="Ng V."/>
            <person name="Clum A."/>
            <person name="Ohm R."/>
            <person name="Martin F."/>
            <person name="Silar P."/>
            <person name="Natvig D."/>
            <person name="Lalanne C."/>
            <person name="Gautier V."/>
            <person name="Ament-Velasquez S.L."/>
            <person name="Kruys A."/>
            <person name="Hutchinson M.I."/>
            <person name="Powell A.J."/>
            <person name="Barry K."/>
            <person name="Miller A.N."/>
            <person name="Grigoriev I.V."/>
            <person name="Debuchy R."/>
            <person name="Gladieux P."/>
            <person name="Thoren M.H."/>
            <person name="Johannesson H."/>
        </authorList>
    </citation>
    <scope>NUCLEOTIDE SEQUENCE</scope>
    <source>
        <strain evidence="3">PSN293</strain>
    </source>
</reference>
<organism evidence="3 4">
    <name type="scientific">Rhypophila decipiens</name>
    <dbReference type="NCBI Taxonomy" id="261697"/>
    <lineage>
        <taxon>Eukaryota</taxon>
        <taxon>Fungi</taxon>
        <taxon>Dikarya</taxon>
        <taxon>Ascomycota</taxon>
        <taxon>Pezizomycotina</taxon>
        <taxon>Sordariomycetes</taxon>
        <taxon>Sordariomycetidae</taxon>
        <taxon>Sordariales</taxon>
        <taxon>Naviculisporaceae</taxon>
        <taxon>Rhypophila</taxon>
    </lineage>
</organism>
<feature type="compositionally biased region" description="Basic residues" evidence="2">
    <location>
        <begin position="541"/>
        <end position="561"/>
    </location>
</feature>
<dbReference type="EMBL" id="MU858207">
    <property type="protein sequence ID" value="KAK4209388.1"/>
    <property type="molecule type" value="Genomic_DNA"/>
</dbReference>
<keyword evidence="1" id="KW-0175">Coiled coil</keyword>
<dbReference type="AlphaFoldDB" id="A0AAN6XYQ6"/>
<feature type="coiled-coil region" evidence="1">
    <location>
        <begin position="29"/>
        <end position="85"/>
    </location>
</feature>
<proteinExistence type="predicted"/>
<evidence type="ECO:0000256" key="2">
    <source>
        <dbReference type="SAM" id="MobiDB-lite"/>
    </source>
</evidence>
<feature type="compositionally biased region" description="Polar residues" evidence="2">
    <location>
        <begin position="767"/>
        <end position="779"/>
    </location>
</feature>
<feature type="compositionally biased region" description="Basic and acidic residues" evidence="2">
    <location>
        <begin position="790"/>
        <end position="800"/>
    </location>
</feature>
<feature type="compositionally biased region" description="Polar residues" evidence="2">
    <location>
        <begin position="802"/>
        <end position="836"/>
    </location>
</feature>
<evidence type="ECO:0000256" key="1">
    <source>
        <dbReference type="SAM" id="Coils"/>
    </source>
</evidence>
<protein>
    <submittedName>
        <fullName evidence="3">Uncharacterized protein</fullName>
    </submittedName>
</protein>
<sequence>MDGLGDDPFTQQLLQEIQQKIASETARHTERLEGERADIERRIKERNVEIGSNLDMIQTCLSTIREAEEANAALAQQNVADEQRMGEIGRIIETAAKERPQQLLSHLKSKLTTPATPKGSIDEISPAPKASIAEISRPQPKAAVHLTSDDVARKRKSRTDSELSVSCFDSARLVPDSDQPQAPPLAVRRSGRSVKPVEHLLDTYFTEEPPTRIKVSESPTFPLTKEEKARTKKRAPVERDDPSHQDQSPPPKKKVKRESSMHVALPKEEVLSGPSQDELSLPHASIAQTQDPRPKKKKSSKPKNTPKTESEDEEKVPVQKMMPDPVVGQVYQIEWCRKPWTAVVLPTGDLGEVGMSGILTDTGFAPPWPGCYRLFKPRNAEPYMGFKFDYRDGNTRSHLRKYPIMYLEEEMVVPIDPATKFEPPKYKKGKYAAYDWVRADQLKPFDLNDPESRKLKGFKTTKSFMRRLDKIRDIKAESRTTTSTGRDAIQGLADIIINDNEDDSDYYEESSGQSDNDEQDDGSPGDVDGDGDSSDEEPRRMSRGVRRRGPSGRSQSRRSTSRPKSTSRAPKATQWSGQHAQAQFKPVSDAESESDLTSVSDEAMSAGTASPRRDASPVLGKVAMNDAKVSGKPGTGTGDSGKAKSKASDPQMRQLMGSSAPGTMKPAPVEVARAQSLLVPTSSAGTDALDGLATAAVALAGQSKAVMPPSGSGAPITAHSRQSSRSDYPSAPASPLLPPPHAGAHKMRMENFLRPGPTPPVDRRDSNSPTTMEYGSYQQPRDFGAPIGRRAPDIMDRDRGMSVSSMQAPLTPISRESSSNGHARKSSSSFVNRMVN</sequence>
<feature type="region of interest" description="Disordered" evidence="2">
    <location>
        <begin position="705"/>
        <end position="836"/>
    </location>
</feature>
<evidence type="ECO:0000313" key="4">
    <source>
        <dbReference type="Proteomes" id="UP001301769"/>
    </source>
</evidence>
<comment type="caution">
    <text evidence="3">The sequence shown here is derived from an EMBL/GenBank/DDBJ whole genome shotgun (WGS) entry which is preliminary data.</text>
</comment>
<feature type="compositionally biased region" description="Basic and acidic residues" evidence="2">
    <location>
        <begin position="257"/>
        <end position="270"/>
    </location>
</feature>
<name>A0AAN6XYQ6_9PEZI</name>
<accession>A0AAN6XYQ6</accession>
<feature type="compositionally biased region" description="Acidic residues" evidence="2">
    <location>
        <begin position="499"/>
        <end position="508"/>
    </location>
</feature>
<feature type="region of interest" description="Disordered" evidence="2">
    <location>
        <begin position="133"/>
        <end position="318"/>
    </location>
</feature>
<reference evidence="3" key="1">
    <citation type="journal article" date="2023" name="Mol. Phylogenet. Evol.">
        <title>Genome-scale phylogeny and comparative genomics of the fungal order Sordariales.</title>
        <authorList>
            <person name="Hensen N."/>
            <person name="Bonometti L."/>
            <person name="Westerberg I."/>
            <person name="Brannstrom I.O."/>
            <person name="Guillou S."/>
            <person name="Cros-Aarteil S."/>
            <person name="Calhoun S."/>
            <person name="Haridas S."/>
            <person name="Kuo A."/>
            <person name="Mondo S."/>
            <person name="Pangilinan J."/>
            <person name="Riley R."/>
            <person name="LaButti K."/>
            <person name="Andreopoulos B."/>
            <person name="Lipzen A."/>
            <person name="Chen C."/>
            <person name="Yan M."/>
            <person name="Daum C."/>
            <person name="Ng V."/>
            <person name="Clum A."/>
            <person name="Steindorff A."/>
            <person name="Ohm R.A."/>
            <person name="Martin F."/>
            <person name="Silar P."/>
            <person name="Natvig D.O."/>
            <person name="Lalanne C."/>
            <person name="Gautier V."/>
            <person name="Ament-Velasquez S.L."/>
            <person name="Kruys A."/>
            <person name="Hutchinson M.I."/>
            <person name="Powell A.J."/>
            <person name="Barry K."/>
            <person name="Miller A.N."/>
            <person name="Grigoriev I.V."/>
            <person name="Debuchy R."/>
            <person name="Gladieux P."/>
            <person name="Hiltunen Thoren M."/>
            <person name="Johannesson H."/>
        </authorList>
    </citation>
    <scope>NUCLEOTIDE SEQUENCE</scope>
    <source>
        <strain evidence="3">PSN293</strain>
    </source>
</reference>
<evidence type="ECO:0000313" key="3">
    <source>
        <dbReference type="EMBL" id="KAK4209388.1"/>
    </source>
</evidence>
<feature type="region of interest" description="Disordered" evidence="2">
    <location>
        <begin position="499"/>
        <end position="668"/>
    </location>
</feature>
<keyword evidence="4" id="KW-1185">Reference proteome</keyword>